<dbReference type="InterPro" id="IPR052492">
    <property type="entry name" value="Tubulin-tyrosine_ligase"/>
</dbReference>
<dbReference type="EMBL" id="OV696689">
    <property type="protein sequence ID" value="CAH1261354.1"/>
    <property type="molecule type" value="Genomic_DNA"/>
</dbReference>
<dbReference type="OrthoDB" id="202825at2759"/>
<evidence type="ECO:0000313" key="14">
    <source>
        <dbReference type="EMBL" id="CAH1261354.1"/>
    </source>
</evidence>
<evidence type="ECO:0000256" key="12">
    <source>
        <dbReference type="ARBA" id="ARBA00041021"/>
    </source>
</evidence>
<sequence>MYTFVNRDESSSVYGTVAELLVARGDWRGLPRDSARFHLMLGERNKLPFGRLGHEPGLVQLVNYYRGSGSICRKTSMVRTVQSYSAAAGSDPFLWMPPSFVVCPSRFLAEDDGKAARGRLGLKPRRKDERSEFRAAAAGGNGRGNDSVWIAKASAGAKGEDILISSDCEALLEFVDRGKQSHVLQKYIEDPLLLTGGRKFDMRMWVLLDHQYSIWLFREGVLRTSSDPYDPDHLQDLTSHLTNHCLQEAHSANYGKYEEGNEMFFQEFNRFLEDKHGTTLESAVLPQVRTIIRNCLEAIRENISTAGLDYCSFQLFGFDFMLDRQLKVWLIEVNGAPACARKLLPDLAAGIVDIAVDPLFPPTAEGEVDRSGTAGNIRDVFEKL</sequence>
<keyword evidence="5" id="KW-0436">Ligase</keyword>
<dbReference type="Pfam" id="PF03133">
    <property type="entry name" value="TTL"/>
    <property type="match status" value="1"/>
</dbReference>
<dbReference type="GO" id="GO:0005876">
    <property type="term" value="C:spindle microtubule"/>
    <property type="evidence" value="ECO:0007669"/>
    <property type="project" value="TreeGrafter"/>
</dbReference>
<evidence type="ECO:0000256" key="9">
    <source>
        <dbReference type="ARBA" id="ARBA00022958"/>
    </source>
</evidence>
<comment type="catalytic activity">
    <reaction evidence="13">
        <text>C-terminal L-alpha-aminoacyl-L-glutamyl-L-glutamyl-[tubulin] + L-tyrosine + ATP = C-terminal L-alpha-aminoacyl-L-glutamyl-L-glutamyl-L-tyrosyl-[tubulin] + ADP + phosphate + H(+)</text>
        <dbReference type="Rhea" id="RHEA:17605"/>
        <dbReference type="Rhea" id="RHEA-COMP:16434"/>
        <dbReference type="Rhea" id="RHEA-COMP:16435"/>
        <dbReference type="ChEBI" id="CHEBI:15378"/>
        <dbReference type="ChEBI" id="CHEBI:30616"/>
        <dbReference type="ChEBI" id="CHEBI:43474"/>
        <dbReference type="ChEBI" id="CHEBI:58315"/>
        <dbReference type="ChEBI" id="CHEBI:149554"/>
        <dbReference type="ChEBI" id="CHEBI:149555"/>
        <dbReference type="ChEBI" id="CHEBI:456216"/>
        <dbReference type="EC" id="6.3.2.25"/>
    </reaction>
</comment>
<dbReference type="Gene3D" id="3.40.50.11480">
    <property type="match status" value="1"/>
</dbReference>
<dbReference type="GO" id="GO:0000226">
    <property type="term" value="P:microtubule cytoskeleton organization"/>
    <property type="evidence" value="ECO:0007669"/>
    <property type="project" value="TreeGrafter"/>
</dbReference>
<organism evidence="14 15">
    <name type="scientific">Branchiostoma lanceolatum</name>
    <name type="common">Common lancelet</name>
    <name type="synonym">Amphioxus lanceolatum</name>
    <dbReference type="NCBI Taxonomy" id="7740"/>
    <lineage>
        <taxon>Eukaryota</taxon>
        <taxon>Metazoa</taxon>
        <taxon>Chordata</taxon>
        <taxon>Cephalochordata</taxon>
        <taxon>Leptocardii</taxon>
        <taxon>Amphioxiformes</taxon>
        <taxon>Branchiostomatidae</taxon>
        <taxon>Branchiostoma</taxon>
    </lineage>
</organism>
<evidence type="ECO:0000256" key="6">
    <source>
        <dbReference type="ARBA" id="ARBA00022741"/>
    </source>
</evidence>
<dbReference type="GO" id="GO:0005524">
    <property type="term" value="F:ATP binding"/>
    <property type="evidence" value="ECO:0007669"/>
    <property type="project" value="UniProtKB-KW"/>
</dbReference>
<comment type="similarity">
    <text evidence="3">Belongs to the tubulin--tyrosine ligase family.</text>
</comment>
<keyword evidence="8" id="KW-0460">Magnesium</keyword>
<evidence type="ECO:0000256" key="11">
    <source>
        <dbReference type="ARBA" id="ARBA00038960"/>
    </source>
</evidence>
<proteinExistence type="inferred from homology"/>
<dbReference type="Gene3D" id="3.30.470.20">
    <property type="entry name" value="ATP-grasp fold, B domain"/>
    <property type="match status" value="1"/>
</dbReference>
<dbReference type="PROSITE" id="PS51221">
    <property type="entry name" value="TTL"/>
    <property type="match status" value="1"/>
</dbReference>
<evidence type="ECO:0000256" key="7">
    <source>
        <dbReference type="ARBA" id="ARBA00022840"/>
    </source>
</evidence>
<dbReference type="AlphaFoldDB" id="A0A8K0EPE8"/>
<evidence type="ECO:0000256" key="13">
    <source>
        <dbReference type="ARBA" id="ARBA00047950"/>
    </source>
</evidence>
<reference evidence="14" key="1">
    <citation type="submission" date="2022-01" db="EMBL/GenBank/DDBJ databases">
        <authorList>
            <person name="Braso-Vives M."/>
        </authorList>
    </citation>
    <scope>NUCLEOTIDE SEQUENCE</scope>
</reference>
<keyword evidence="15" id="KW-1185">Reference proteome</keyword>
<comment type="cofactor">
    <cofactor evidence="1">
        <name>Mg(2+)</name>
        <dbReference type="ChEBI" id="CHEBI:18420"/>
    </cofactor>
</comment>
<comment type="cofactor">
    <cofactor evidence="2">
        <name>K(+)</name>
        <dbReference type="ChEBI" id="CHEBI:29103"/>
    </cofactor>
</comment>
<gene>
    <name evidence="14" type="primary">TTL</name>
    <name evidence="14" type="ORF">BLAG_LOCUS16800</name>
</gene>
<dbReference type="EC" id="6.3.2.25" evidence="11"/>
<evidence type="ECO:0000256" key="5">
    <source>
        <dbReference type="ARBA" id="ARBA00022598"/>
    </source>
</evidence>
<dbReference type="InterPro" id="IPR004344">
    <property type="entry name" value="TTL/TTLL_fam"/>
</dbReference>
<accession>A0A8K0EPE8</accession>
<keyword evidence="7" id="KW-0067">ATP-binding</keyword>
<dbReference type="PANTHER" id="PTHR46570">
    <property type="entry name" value="TUBULIN--TYROSINE LIGASE"/>
    <property type="match status" value="1"/>
</dbReference>
<protein>
    <recommendedName>
        <fullName evidence="12">Tubulin--tyrosine ligase</fullName>
        <ecNumber evidence="11">6.3.2.25</ecNumber>
    </recommendedName>
</protein>
<dbReference type="GO" id="GO:0004835">
    <property type="term" value="F:tubulin-tyrosine ligase activity"/>
    <property type="evidence" value="ECO:0007669"/>
    <property type="project" value="UniProtKB-EC"/>
</dbReference>
<evidence type="ECO:0000256" key="1">
    <source>
        <dbReference type="ARBA" id="ARBA00001946"/>
    </source>
</evidence>
<comment type="subunit">
    <text evidence="4">Monomer.</text>
</comment>
<dbReference type="Proteomes" id="UP000838412">
    <property type="component" value="Chromosome 4"/>
</dbReference>
<name>A0A8K0EPE8_BRALA</name>
<evidence type="ECO:0000256" key="10">
    <source>
        <dbReference type="ARBA" id="ARBA00037791"/>
    </source>
</evidence>
<dbReference type="SUPFAM" id="SSF56059">
    <property type="entry name" value="Glutathione synthetase ATP-binding domain-like"/>
    <property type="match status" value="1"/>
</dbReference>
<dbReference type="PANTHER" id="PTHR46570:SF1">
    <property type="entry name" value="TUBULIN--TYROSINE LIGASE"/>
    <property type="match status" value="1"/>
</dbReference>
<evidence type="ECO:0000256" key="4">
    <source>
        <dbReference type="ARBA" id="ARBA00011245"/>
    </source>
</evidence>
<evidence type="ECO:0000313" key="15">
    <source>
        <dbReference type="Proteomes" id="UP000838412"/>
    </source>
</evidence>
<keyword evidence="9" id="KW-0630">Potassium</keyword>
<evidence type="ECO:0000256" key="2">
    <source>
        <dbReference type="ARBA" id="ARBA00001958"/>
    </source>
</evidence>
<comment type="function">
    <text evidence="10">Catalyzes the post-translational addition of a tyrosine to the C-terminal end of detyrosinated alpha-tubulin.</text>
</comment>
<evidence type="ECO:0000256" key="3">
    <source>
        <dbReference type="ARBA" id="ARBA00006820"/>
    </source>
</evidence>
<keyword evidence="6" id="KW-0547">Nucleotide-binding</keyword>
<evidence type="ECO:0000256" key="8">
    <source>
        <dbReference type="ARBA" id="ARBA00022842"/>
    </source>
</evidence>